<organism evidence="4 5">
    <name type="scientific">Halospeciosus flavus</name>
    <dbReference type="NCBI Taxonomy" id="3032283"/>
    <lineage>
        <taxon>Archaea</taxon>
        <taxon>Methanobacteriati</taxon>
        <taxon>Methanobacteriota</taxon>
        <taxon>Stenosarchaea group</taxon>
        <taxon>Halobacteria</taxon>
        <taxon>Halobacteriales</taxon>
        <taxon>Halobacteriaceae</taxon>
        <taxon>Halospeciosus</taxon>
    </lineage>
</organism>
<evidence type="ECO:0000313" key="5">
    <source>
        <dbReference type="Proteomes" id="UP001596447"/>
    </source>
</evidence>
<dbReference type="NCBIfam" id="TIGR00125">
    <property type="entry name" value="cyt_tran_rel"/>
    <property type="match status" value="1"/>
</dbReference>
<evidence type="ECO:0000259" key="3">
    <source>
        <dbReference type="Pfam" id="PF01467"/>
    </source>
</evidence>
<feature type="domain" description="Cytidyltransferase-like" evidence="3">
    <location>
        <begin position="6"/>
        <end position="133"/>
    </location>
</feature>
<accession>A0ABD5Z5K9</accession>
<name>A0ABD5Z5K9_9EURY</name>
<evidence type="ECO:0000256" key="1">
    <source>
        <dbReference type="ARBA" id="ARBA00022679"/>
    </source>
</evidence>
<gene>
    <name evidence="4" type="ORF">ACFQJ9_13520</name>
</gene>
<evidence type="ECO:0000256" key="2">
    <source>
        <dbReference type="ARBA" id="ARBA00022695"/>
    </source>
</evidence>
<proteinExistence type="predicted"/>
<sequence>MTRAAFPGRFQPFHRGHYRTVRTYRQRYTEFVVAIGSPRKSRTDRNPLTADEREEQIRACFPSVEIVRVRDEDRGEEGYPVWAEHLVRETGADVIISGNDLVQRLVREHTDADVHQQEMHYPEKFSGTEIRRRIRADETWRDLVPDCCEDVVAAYEDVIRESG</sequence>
<protein>
    <submittedName>
        <fullName evidence="4">Adenylyltransferase/cytidyltransferase family protein</fullName>
    </submittedName>
</protein>
<dbReference type="AlphaFoldDB" id="A0ABD5Z5K9"/>
<dbReference type="Pfam" id="PF01467">
    <property type="entry name" value="CTP_transf_like"/>
    <property type="match status" value="1"/>
</dbReference>
<keyword evidence="2 4" id="KW-0548">Nucleotidyltransferase</keyword>
<dbReference type="Gene3D" id="3.40.50.620">
    <property type="entry name" value="HUPs"/>
    <property type="match status" value="1"/>
</dbReference>
<comment type="caution">
    <text evidence="4">The sequence shown here is derived from an EMBL/GenBank/DDBJ whole genome shotgun (WGS) entry which is preliminary data.</text>
</comment>
<evidence type="ECO:0000313" key="4">
    <source>
        <dbReference type="EMBL" id="MFC7200418.1"/>
    </source>
</evidence>
<reference evidence="4 5" key="1">
    <citation type="journal article" date="2019" name="Int. J. Syst. Evol. Microbiol.">
        <title>The Global Catalogue of Microorganisms (GCM) 10K type strain sequencing project: providing services to taxonomists for standard genome sequencing and annotation.</title>
        <authorList>
            <consortium name="The Broad Institute Genomics Platform"/>
            <consortium name="The Broad Institute Genome Sequencing Center for Infectious Disease"/>
            <person name="Wu L."/>
            <person name="Ma J."/>
        </authorList>
    </citation>
    <scope>NUCLEOTIDE SEQUENCE [LARGE SCALE GENOMIC DNA]</scope>
    <source>
        <strain evidence="4 5">XZGYJ-43</strain>
    </source>
</reference>
<dbReference type="SUPFAM" id="SSF52374">
    <property type="entry name" value="Nucleotidylyl transferase"/>
    <property type="match status" value="1"/>
</dbReference>
<keyword evidence="5" id="KW-1185">Reference proteome</keyword>
<dbReference type="EMBL" id="JBHTAR010000011">
    <property type="protein sequence ID" value="MFC7200418.1"/>
    <property type="molecule type" value="Genomic_DNA"/>
</dbReference>
<dbReference type="PANTHER" id="PTHR21342">
    <property type="entry name" value="PHOSPHOPANTETHEINE ADENYLYLTRANSFERASE"/>
    <property type="match status" value="1"/>
</dbReference>
<dbReference type="GO" id="GO:0016779">
    <property type="term" value="F:nucleotidyltransferase activity"/>
    <property type="evidence" value="ECO:0007669"/>
    <property type="project" value="UniProtKB-KW"/>
</dbReference>
<dbReference type="InterPro" id="IPR004821">
    <property type="entry name" value="Cyt_trans-like"/>
</dbReference>
<dbReference type="PANTHER" id="PTHR21342:SF0">
    <property type="entry name" value="BIFUNCTIONAL NMN ADENYLYLTRANSFERASE_NUDIX HYDROLASE"/>
    <property type="match status" value="1"/>
</dbReference>
<keyword evidence="1" id="KW-0808">Transferase</keyword>
<dbReference type="Proteomes" id="UP001596447">
    <property type="component" value="Unassembled WGS sequence"/>
</dbReference>
<dbReference type="InterPro" id="IPR014729">
    <property type="entry name" value="Rossmann-like_a/b/a_fold"/>
</dbReference>
<dbReference type="RefSeq" id="WP_279527198.1">
    <property type="nucleotide sequence ID" value="NZ_CP122312.1"/>
</dbReference>